<keyword evidence="2" id="KW-0378">Hydrolase</keyword>
<reference evidence="2 3" key="1">
    <citation type="submission" date="2022-02" db="EMBL/GenBank/DDBJ databases">
        <title>Comparative genomics of the first Antarctic Pseudomonas spp. capable of biotransforming 2,4,6-Trinitrotoluene.</title>
        <authorList>
            <person name="Cabrera M.A."/>
            <person name="Marquez S.L."/>
            <person name="Perez-Donoso J.M."/>
        </authorList>
    </citation>
    <scope>NUCLEOTIDE SEQUENCE [LARGE SCALE GENOMIC DNA]</scope>
    <source>
        <strain evidence="2 3">TNT11</strain>
    </source>
</reference>
<dbReference type="EMBL" id="JAKNRV010000141">
    <property type="protein sequence ID" value="MCK1785720.1"/>
    <property type="molecule type" value="Genomic_DNA"/>
</dbReference>
<feature type="domain" description="Endonuclease/exonuclease/phosphatase" evidence="1">
    <location>
        <begin position="79"/>
        <end position="262"/>
    </location>
</feature>
<dbReference type="InterPro" id="IPR036691">
    <property type="entry name" value="Endo/exonu/phosph_ase_sf"/>
</dbReference>
<dbReference type="Proteomes" id="UP001317085">
    <property type="component" value="Unassembled WGS sequence"/>
</dbReference>
<dbReference type="Gene3D" id="3.60.10.10">
    <property type="entry name" value="Endonuclease/exonuclease/phosphatase"/>
    <property type="match status" value="1"/>
</dbReference>
<evidence type="ECO:0000313" key="2">
    <source>
        <dbReference type="EMBL" id="MCK1785720.1"/>
    </source>
</evidence>
<dbReference type="Pfam" id="PF19580">
    <property type="entry name" value="Exo_endo_phos_3"/>
    <property type="match status" value="1"/>
</dbReference>
<dbReference type="RefSeq" id="WP_247402507.1">
    <property type="nucleotide sequence ID" value="NZ_JAKNRV010000141.1"/>
</dbReference>
<gene>
    <name evidence="2" type="ORF">L9Z73_15550</name>
</gene>
<name>A0ABT0EJ20_9PSED</name>
<proteinExistence type="predicted"/>
<evidence type="ECO:0000313" key="3">
    <source>
        <dbReference type="Proteomes" id="UP001317085"/>
    </source>
</evidence>
<comment type="caution">
    <text evidence="2">The sequence shown here is derived from an EMBL/GenBank/DDBJ whole genome shotgun (WGS) entry which is preliminary data.</text>
</comment>
<sequence length="298" mass="34107">MTSAAHEQITFAWWNTSLAPSAKSRSTPEQRDVACSVIMYLIRANGADFIALGEMSEDDFRYVSEVCKFEGYVFCSEITSIGRSSFDVCYIYNSEKILISLTKDIVSVKGGATLKIAKKVELFVAGSESLFHIFISHWPSRLWCAKNDASRHLFGIRLRDSINDVIAEDVKNPFVILLGDYNDEPFDDSLSQQVMASRDVELVHRREHLFYNPFWKYLCKVTNDQPVAGSYYYKSGEITRWHTFDQVIFSHAFIEAREWKLATECDHIVEIPLYTALVKSSSSKFDHLPVYGTIERVN</sequence>
<accession>A0ABT0EJ20</accession>
<keyword evidence="3" id="KW-1185">Reference proteome</keyword>
<dbReference type="SUPFAM" id="SSF56219">
    <property type="entry name" value="DNase I-like"/>
    <property type="match status" value="1"/>
</dbReference>
<organism evidence="2 3">
    <name type="scientific">Pseudomonas emilianonis</name>
    <dbReference type="NCBI Taxonomy" id="2915812"/>
    <lineage>
        <taxon>Bacteria</taxon>
        <taxon>Pseudomonadati</taxon>
        <taxon>Pseudomonadota</taxon>
        <taxon>Gammaproteobacteria</taxon>
        <taxon>Pseudomonadales</taxon>
        <taxon>Pseudomonadaceae</taxon>
        <taxon>Pseudomonas</taxon>
    </lineage>
</organism>
<keyword evidence="2" id="KW-0255">Endonuclease</keyword>
<protein>
    <submittedName>
        <fullName evidence="2">Endonuclease/exonuclease/phosphatase family protein</fullName>
    </submittedName>
</protein>
<keyword evidence="2" id="KW-0540">Nuclease</keyword>
<dbReference type="GO" id="GO:0004519">
    <property type="term" value="F:endonuclease activity"/>
    <property type="evidence" value="ECO:0007669"/>
    <property type="project" value="UniProtKB-KW"/>
</dbReference>
<evidence type="ECO:0000259" key="1">
    <source>
        <dbReference type="Pfam" id="PF19580"/>
    </source>
</evidence>
<dbReference type="InterPro" id="IPR005135">
    <property type="entry name" value="Endo/exonuclease/phosphatase"/>
</dbReference>